<dbReference type="GO" id="GO:0006457">
    <property type="term" value="P:protein folding"/>
    <property type="evidence" value="ECO:0007669"/>
    <property type="project" value="InterPro"/>
</dbReference>
<accession>A0A6A2XTM8</accession>
<name>A0A6A2XTM8_HIBSY</name>
<dbReference type="Pfam" id="PF01556">
    <property type="entry name" value="DnaJ_C"/>
    <property type="match status" value="1"/>
</dbReference>
<keyword evidence="1" id="KW-0143">Chaperone</keyword>
<dbReference type="InterPro" id="IPR008971">
    <property type="entry name" value="HSP40/DnaJ_pept-bd"/>
</dbReference>
<proteinExistence type="predicted"/>
<evidence type="ECO:0000313" key="5">
    <source>
        <dbReference type="Proteomes" id="UP000436088"/>
    </source>
</evidence>
<sequence length="313" mass="34412">MQLKPSSSRSLKPMRQVVPVPRFPYLAVAALFKLLIDVALKRLRVLSDPQKRAVYDQYGEEGLKDMPPAGSGGPSFGKGSSGQNGFNPRNAEDIFAEFFGNSPFGFGSFGPGRSGRFHSDGGKLGGFSSTDNRKPPPVESKLPCSLEELYTGSTRRMKISRTVVNALGRQVQESEILTIDVKPGWKTGTKITFSDKGNELPNQLPADLVFVIDEKPHDLYKRDGNDLIVYQRVSLADALGGTTINLVTLDGRYLSLPVTDIINPGYELVVAREGMPIAKEPGNRGDLKIKFEVKFPTKLTPEQRDELKQTLWG</sequence>
<evidence type="ECO:0000259" key="3">
    <source>
        <dbReference type="Pfam" id="PF01556"/>
    </source>
</evidence>
<dbReference type="GO" id="GO:0005829">
    <property type="term" value="C:cytosol"/>
    <property type="evidence" value="ECO:0007669"/>
    <property type="project" value="TreeGrafter"/>
</dbReference>
<dbReference type="PANTHER" id="PTHR24078">
    <property type="entry name" value="DNAJ HOMOLOG SUBFAMILY C MEMBER"/>
    <property type="match status" value="1"/>
</dbReference>
<feature type="compositionally biased region" description="Gly residues" evidence="2">
    <location>
        <begin position="70"/>
        <end position="82"/>
    </location>
</feature>
<dbReference type="Proteomes" id="UP000436088">
    <property type="component" value="Unassembled WGS sequence"/>
</dbReference>
<organism evidence="4 5">
    <name type="scientific">Hibiscus syriacus</name>
    <name type="common">Rose of Sharon</name>
    <dbReference type="NCBI Taxonomy" id="106335"/>
    <lineage>
        <taxon>Eukaryota</taxon>
        <taxon>Viridiplantae</taxon>
        <taxon>Streptophyta</taxon>
        <taxon>Embryophyta</taxon>
        <taxon>Tracheophyta</taxon>
        <taxon>Spermatophyta</taxon>
        <taxon>Magnoliopsida</taxon>
        <taxon>eudicotyledons</taxon>
        <taxon>Gunneridae</taxon>
        <taxon>Pentapetalae</taxon>
        <taxon>rosids</taxon>
        <taxon>malvids</taxon>
        <taxon>Malvales</taxon>
        <taxon>Malvaceae</taxon>
        <taxon>Malvoideae</taxon>
        <taxon>Hibiscus</taxon>
    </lineage>
</organism>
<keyword evidence="5" id="KW-1185">Reference proteome</keyword>
<feature type="region of interest" description="Disordered" evidence="2">
    <location>
        <begin position="61"/>
        <end position="87"/>
    </location>
</feature>
<dbReference type="InterPro" id="IPR036869">
    <property type="entry name" value="J_dom_sf"/>
</dbReference>
<feature type="region of interest" description="Disordered" evidence="2">
    <location>
        <begin position="120"/>
        <end position="141"/>
    </location>
</feature>
<dbReference type="GO" id="GO:0051087">
    <property type="term" value="F:protein-folding chaperone binding"/>
    <property type="evidence" value="ECO:0007669"/>
    <property type="project" value="TreeGrafter"/>
</dbReference>
<gene>
    <name evidence="4" type="ORF">F3Y22_tig00112632pilonHSYRG00050</name>
</gene>
<evidence type="ECO:0000313" key="4">
    <source>
        <dbReference type="EMBL" id="KAE8665346.1"/>
    </source>
</evidence>
<feature type="domain" description="Chaperone DnaJ C-terminal" evidence="3">
    <location>
        <begin position="138"/>
        <end position="296"/>
    </location>
</feature>
<dbReference type="AlphaFoldDB" id="A0A6A2XTM8"/>
<dbReference type="Gene3D" id="1.10.287.110">
    <property type="entry name" value="DnaJ domain"/>
    <property type="match status" value="1"/>
</dbReference>
<evidence type="ECO:0000256" key="1">
    <source>
        <dbReference type="ARBA" id="ARBA00023186"/>
    </source>
</evidence>
<dbReference type="PANTHER" id="PTHR24078:SF538">
    <property type="entry name" value="DNAJ HEAT SHOCK FAMILY PROTEIN"/>
    <property type="match status" value="1"/>
</dbReference>
<dbReference type="SUPFAM" id="SSF49493">
    <property type="entry name" value="HSP40/DnaJ peptide-binding domain"/>
    <property type="match status" value="2"/>
</dbReference>
<dbReference type="EMBL" id="VEPZ02001620">
    <property type="protein sequence ID" value="KAE8665346.1"/>
    <property type="molecule type" value="Genomic_DNA"/>
</dbReference>
<dbReference type="SUPFAM" id="SSF46565">
    <property type="entry name" value="Chaperone J-domain"/>
    <property type="match status" value="1"/>
</dbReference>
<dbReference type="Gene3D" id="2.60.260.20">
    <property type="entry name" value="Urease metallochaperone UreE, N-terminal domain"/>
    <property type="match status" value="2"/>
</dbReference>
<dbReference type="GO" id="GO:0051082">
    <property type="term" value="F:unfolded protein binding"/>
    <property type="evidence" value="ECO:0007669"/>
    <property type="project" value="InterPro"/>
</dbReference>
<reference evidence="4" key="1">
    <citation type="submission" date="2019-09" db="EMBL/GenBank/DDBJ databases">
        <title>Draft genome information of white flower Hibiscus syriacus.</title>
        <authorList>
            <person name="Kim Y.-M."/>
        </authorList>
    </citation>
    <scope>NUCLEOTIDE SEQUENCE [LARGE SCALE GENOMIC DNA]</scope>
    <source>
        <strain evidence="4">YM2019G1</strain>
    </source>
</reference>
<dbReference type="InterPro" id="IPR051339">
    <property type="entry name" value="DnaJ_subfamily_B"/>
</dbReference>
<dbReference type="InterPro" id="IPR002939">
    <property type="entry name" value="DnaJ_C"/>
</dbReference>
<dbReference type="CDD" id="cd10747">
    <property type="entry name" value="DnaJ_C"/>
    <property type="match status" value="1"/>
</dbReference>
<dbReference type="FunFam" id="2.60.260.20:FF:000030">
    <property type="entry name" value="DNAJ heat shock family protein"/>
    <property type="match status" value="1"/>
</dbReference>
<dbReference type="FunFam" id="2.60.260.20:FF:000002">
    <property type="entry name" value="Dnaj homolog subfamily b member"/>
    <property type="match status" value="1"/>
</dbReference>
<protein>
    <submittedName>
        <fullName evidence="4">Ring finger protein</fullName>
    </submittedName>
</protein>
<comment type="caution">
    <text evidence="4">The sequence shown here is derived from an EMBL/GenBank/DDBJ whole genome shotgun (WGS) entry which is preliminary data.</text>
</comment>
<evidence type="ECO:0000256" key="2">
    <source>
        <dbReference type="SAM" id="MobiDB-lite"/>
    </source>
</evidence>